<evidence type="ECO:0000313" key="2">
    <source>
        <dbReference type="Proteomes" id="UP000034164"/>
    </source>
</evidence>
<protein>
    <submittedName>
        <fullName evidence="1">Uncharacterized protein</fullName>
    </submittedName>
</protein>
<accession>A0A0G2J765</accession>
<dbReference type="VEuPathDB" id="FungiDB:EMCG_00682"/>
<comment type="caution">
    <text evidence="1">The sequence shown here is derived from an EMBL/GenBank/DDBJ whole genome shotgun (WGS) entry which is preliminary data.</text>
</comment>
<dbReference type="Proteomes" id="UP000034164">
    <property type="component" value="Unassembled WGS sequence"/>
</dbReference>
<organism evidence="1 2">
    <name type="scientific">[Emmonsia] crescens</name>
    <dbReference type="NCBI Taxonomy" id="73230"/>
    <lineage>
        <taxon>Eukaryota</taxon>
        <taxon>Fungi</taxon>
        <taxon>Dikarya</taxon>
        <taxon>Ascomycota</taxon>
        <taxon>Pezizomycotina</taxon>
        <taxon>Eurotiomycetes</taxon>
        <taxon>Eurotiomycetidae</taxon>
        <taxon>Onygenales</taxon>
        <taxon>Ajellomycetaceae</taxon>
        <taxon>Emergomyces</taxon>
    </lineage>
</organism>
<dbReference type="EMBL" id="LCZI01001514">
    <property type="protein sequence ID" value="KKZ60636.1"/>
    <property type="molecule type" value="Genomic_DNA"/>
</dbReference>
<sequence length="120" mass="13980">MHPTRPHIRLHRLTNPIILHSTPPNTLPTGQARRLRLRARNRHAHLQQHALHTRHSRPARIRQQFHAQRAACSYMPAAAGYEAEKSWADDTYEGWGDGVFIWEAEFENYGFETDLFEVCS</sequence>
<reference evidence="2" key="1">
    <citation type="journal article" date="2015" name="PLoS Genet.">
        <title>The dynamic genome and transcriptome of the human fungal pathogen Blastomyces and close relative Emmonsia.</title>
        <authorList>
            <person name="Munoz J.F."/>
            <person name="Gauthier G.M."/>
            <person name="Desjardins C.A."/>
            <person name="Gallo J.E."/>
            <person name="Holder J."/>
            <person name="Sullivan T.D."/>
            <person name="Marty A.J."/>
            <person name="Carmen J.C."/>
            <person name="Chen Z."/>
            <person name="Ding L."/>
            <person name="Gujja S."/>
            <person name="Magrini V."/>
            <person name="Misas E."/>
            <person name="Mitreva M."/>
            <person name="Priest M."/>
            <person name="Saif S."/>
            <person name="Whiston E.A."/>
            <person name="Young S."/>
            <person name="Zeng Q."/>
            <person name="Goldman W.E."/>
            <person name="Mardis E.R."/>
            <person name="Taylor J.W."/>
            <person name="McEwen J.G."/>
            <person name="Clay O.K."/>
            <person name="Klein B.S."/>
            <person name="Cuomo C.A."/>
        </authorList>
    </citation>
    <scope>NUCLEOTIDE SEQUENCE [LARGE SCALE GENOMIC DNA]</scope>
    <source>
        <strain evidence="2">UAMH 3008</strain>
    </source>
</reference>
<proteinExistence type="predicted"/>
<gene>
    <name evidence="1" type="ORF">EMCG_00682</name>
</gene>
<dbReference type="AlphaFoldDB" id="A0A0G2J765"/>
<name>A0A0G2J765_9EURO</name>
<evidence type="ECO:0000313" key="1">
    <source>
        <dbReference type="EMBL" id="KKZ60636.1"/>
    </source>
</evidence>